<gene>
    <name evidence="2" type="ORF">GCM10017567_46130</name>
</gene>
<dbReference type="EMBL" id="BNAW01000021">
    <property type="protein sequence ID" value="GHG22226.1"/>
    <property type="molecule type" value="Genomic_DNA"/>
</dbReference>
<reference evidence="3" key="1">
    <citation type="journal article" date="2019" name="Int. J. Syst. Evol. Microbiol.">
        <title>The Global Catalogue of Microorganisms (GCM) 10K type strain sequencing project: providing services to taxonomists for standard genome sequencing and annotation.</title>
        <authorList>
            <consortium name="The Broad Institute Genomics Platform"/>
            <consortium name="The Broad Institute Genome Sequencing Center for Infectious Disease"/>
            <person name="Wu L."/>
            <person name="Ma J."/>
        </authorList>
    </citation>
    <scope>NUCLEOTIDE SEQUENCE [LARGE SCALE GENOMIC DNA]</scope>
    <source>
        <strain evidence="3">CGMCC 4.7680</strain>
    </source>
</reference>
<proteinExistence type="predicted"/>
<dbReference type="RefSeq" id="WP_191313338.1">
    <property type="nucleotide sequence ID" value="NZ_BNAW01000021.1"/>
</dbReference>
<name>A0ABQ3KJH7_9PSEU</name>
<comment type="caution">
    <text evidence="2">The sequence shown here is derived from an EMBL/GenBank/DDBJ whole genome shotgun (WGS) entry which is preliminary data.</text>
</comment>
<organism evidence="2 3">
    <name type="scientific">Amycolatopsis bullii</name>
    <dbReference type="NCBI Taxonomy" id="941987"/>
    <lineage>
        <taxon>Bacteria</taxon>
        <taxon>Bacillati</taxon>
        <taxon>Actinomycetota</taxon>
        <taxon>Actinomycetes</taxon>
        <taxon>Pseudonocardiales</taxon>
        <taxon>Pseudonocardiaceae</taxon>
        <taxon>Amycolatopsis</taxon>
    </lineage>
</organism>
<evidence type="ECO:0000256" key="1">
    <source>
        <dbReference type="SAM" id="MobiDB-lite"/>
    </source>
</evidence>
<keyword evidence="3" id="KW-1185">Reference proteome</keyword>
<feature type="region of interest" description="Disordered" evidence="1">
    <location>
        <begin position="121"/>
        <end position="146"/>
    </location>
</feature>
<dbReference type="SUPFAM" id="SSF53756">
    <property type="entry name" value="UDP-Glycosyltransferase/glycogen phosphorylase"/>
    <property type="match status" value="1"/>
</dbReference>
<dbReference type="Proteomes" id="UP000649955">
    <property type="component" value="Unassembled WGS sequence"/>
</dbReference>
<sequence length="409" mass="44259">MTETSWVRSPVGRADRHYATRCGTKSVLVLVPHPVAGTRLFDLLPLLEADHRVQVVFTDPEAGDNWQAGQAFLRSHGGVVLPWPQARRSEFDLVLAGSTRGLDDLAAPTLLVPHGGGFGQYRPWRPPDTAVPRPRHHGTGLDPDQLMRNGRLRADALALVHDREHALLARECPQALPAAVVTGDIALDRLTASLPHRDHYRRALGAADGQEVVVVTSTWSPRSAFGRHPGLFDDVLAELPGDRFRVVGALHPNIWAHHGAWQVRSWLADALRAGLVLMPPEEGWRAALAAADYVIGDYGSVTAYAAAAGAAVLLENTPGQPLLDGTPTAVLARRTPRRRHDRALPPQLAAARKARDRNGLPELIRGLLSSRPGEAGRLLRRTMYRLLGLPEPARGVPASPVPLPVPVAA</sequence>
<accession>A0ABQ3KJH7</accession>
<evidence type="ECO:0000313" key="3">
    <source>
        <dbReference type="Proteomes" id="UP000649955"/>
    </source>
</evidence>
<protein>
    <submittedName>
        <fullName evidence="2">Uncharacterized protein</fullName>
    </submittedName>
</protein>
<evidence type="ECO:0000313" key="2">
    <source>
        <dbReference type="EMBL" id="GHG22226.1"/>
    </source>
</evidence>